<evidence type="ECO:0000256" key="1">
    <source>
        <dbReference type="SAM" id="MobiDB-lite"/>
    </source>
</evidence>
<keyword evidence="2" id="KW-0732">Signal</keyword>
<dbReference type="KEGG" id="agl:PYTT_0260"/>
<keyword evidence="4" id="KW-1185">Reference proteome</keyword>
<dbReference type="STRING" id="1679444.PYTT_0260"/>
<dbReference type="RefSeq" id="WP_067772596.1">
    <property type="nucleotide sequence ID" value="NZ_LIGX01000002.1"/>
</dbReference>
<name>A0A1C7PEN1_9BACT</name>
<feature type="region of interest" description="Disordered" evidence="1">
    <location>
        <begin position="356"/>
        <end position="376"/>
    </location>
</feature>
<protein>
    <submittedName>
        <fullName evidence="3">Uncharacterized protein</fullName>
    </submittedName>
</protein>
<organism evidence="3 4">
    <name type="scientific">Akkermansia glycaniphila</name>
    <dbReference type="NCBI Taxonomy" id="1679444"/>
    <lineage>
        <taxon>Bacteria</taxon>
        <taxon>Pseudomonadati</taxon>
        <taxon>Verrucomicrobiota</taxon>
        <taxon>Verrucomicrobiia</taxon>
        <taxon>Verrucomicrobiales</taxon>
        <taxon>Akkermansiaceae</taxon>
        <taxon>Akkermansia</taxon>
    </lineage>
</organism>
<dbReference type="EMBL" id="LT629973">
    <property type="protein sequence ID" value="SEH72602.1"/>
    <property type="molecule type" value="Genomic_DNA"/>
</dbReference>
<feature type="signal peptide" evidence="2">
    <location>
        <begin position="1"/>
        <end position="17"/>
    </location>
</feature>
<evidence type="ECO:0000256" key="2">
    <source>
        <dbReference type="SAM" id="SignalP"/>
    </source>
</evidence>
<gene>
    <name evidence="3" type="ORF">PYTT_0260</name>
</gene>
<feature type="region of interest" description="Disordered" evidence="1">
    <location>
        <begin position="132"/>
        <end position="156"/>
    </location>
</feature>
<accession>A0A1C7PEN1</accession>
<proteinExistence type="predicted"/>
<feature type="chain" id="PRO_5014266575" evidence="2">
    <location>
        <begin position="18"/>
        <end position="376"/>
    </location>
</feature>
<evidence type="ECO:0000313" key="3">
    <source>
        <dbReference type="EMBL" id="SEH72602.1"/>
    </source>
</evidence>
<reference evidence="4" key="1">
    <citation type="submission" date="2016-09" db="EMBL/GenBank/DDBJ databases">
        <authorList>
            <person name="Koehorst J."/>
        </authorList>
    </citation>
    <scope>NUCLEOTIDE SEQUENCE [LARGE SCALE GENOMIC DNA]</scope>
</reference>
<dbReference type="AlphaFoldDB" id="A0A1C7PEN1"/>
<sequence length="376" mass="42954">MKIPLSLFLFVCLPVSADTIKLIDGTTYEDCKILFRQGEEIVLEYPDPQTPSIKRETRIKEYDVLKHIKSTPADYEFKKIMRKAARLGEMTPQDRTETLQAVIDFLEKHPAYPQAAQLEELADSLRDAARIPEETPEGDAKQTTPLTDAKKPQTDSALDKERFAYDREANRLYNAMMEHTRAERNVEAMQMFTLLEQFKGSAAYVKAYPEAGRLAVTLQTQWTRQRDALLKQQQERNRQMDRMSPQKQEQASKYLAKWRNEQQTVSNNLANEAKKKKWNWYTPPEDNMAATTSALHLAETVSERLARPIEQTGNRPGQLTPLIIDFWQQIDSGDLSQAKGTLKKIETAGMPPSYLEPLKNALLPQKATPAATKELP</sequence>
<evidence type="ECO:0000313" key="4">
    <source>
        <dbReference type="Proteomes" id="UP000176204"/>
    </source>
</evidence>
<dbReference type="Proteomes" id="UP000176204">
    <property type="component" value="Chromosome I"/>
</dbReference>